<proteinExistence type="predicted"/>
<dbReference type="Gramene" id="OBART05G26990.1">
    <property type="protein sequence ID" value="OBART05G26990.1"/>
    <property type="gene ID" value="OBART05G26990"/>
</dbReference>
<reference evidence="1" key="2">
    <citation type="submission" date="2015-03" db="UniProtKB">
        <authorList>
            <consortium name="EnsemblPlants"/>
        </authorList>
    </citation>
    <scope>IDENTIFICATION</scope>
</reference>
<dbReference type="AlphaFoldDB" id="A0A0D3GB84"/>
<accession>A0A0D3GB84</accession>
<dbReference type="Proteomes" id="UP000026960">
    <property type="component" value="Chromosome 5"/>
</dbReference>
<dbReference type="PaxDb" id="65489-OBART05G26990.1"/>
<sequence>MDLTISWNQTLVISLYLWKVKERRIGHVATHFYPPDFKLQLSINGFRAKYNSSIATATAKYTFN</sequence>
<name>A0A0D3GB84_9ORYZ</name>
<keyword evidence="2" id="KW-1185">Reference proteome</keyword>
<evidence type="ECO:0000313" key="1">
    <source>
        <dbReference type="EnsemblPlants" id="OBART05G26990.1"/>
    </source>
</evidence>
<protein>
    <submittedName>
        <fullName evidence="1">Uncharacterized protein</fullName>
    </submittedName>
</protein>
<evidence type="ECO:0000313" key="2">
    <source>
        <dbReference type="Proteomes" id="UP000026960"/>
    </source>
</evidence>
<dbReference type="HOGENOM" id="CLU_2871596_0_0_1"/>
<reference evidence="1" key="1">
    <citation type="journal article" date="2009" name="Rice">
        <title>De Novo Next Generation Sequencing of Plant Genomes.</title>
        <authorList>
            <person name="Rounsley S."/>
            <person name="Marri P.R."/>
            <person name="Yu Y."/>
            <person name="He R."/>
            <person name="Sisneros N."/>
            <person name="Goicoechea J.L."/>
            <person name="Lee S.J."/>
            <person name="Angelova A."/>
            <person name="Kudrna D."/>
            <person name="Luo M."/>
            <person name="Affourtit J."/>
            <person name="Desany B."/>
            <person name="Knight J."/>
            <person name="Niazi F."/>
            <person name="Egholm M."/>
            <person name="Wing R.A."/>
        </authorList>
    </citation>
    <scope>NUCLEOTIDE SEQUENCE [LARGE SCALE GENOMIC DNA]</scope>
    <source>
        <strain evidence="1">cv. IRGC 105608</strain>
    </source>
</reference>
<organism evidence="1">
    <name type="scientific">Oryza barthii</name>
    <dbReference type="NCBI Taxonomy" id="65489"/>
    <lineage>
        <taxon>Eukaryota</taxon>
        <taxon>Viridiplantae</taxon>
        <taxon>Streptophyta</taxon>
        <taxon>Embryophyta</taxon>
        <taxon>Tracheophyta</taxon>
        <taxon>Spermatophyta</taxon>
        <taxon>Magnoliopsida</taxon>
        <taxon>Liliopsida</taxon>
        <taxon>Poales</taxon>
        <taxon>Poaceae</taxon>
        <taxon>BOP clade</taxon>
        <taxon>Oryzoideae</taxon>
        <taxon>Oryzeae</taxon>
        <taxon>Oryzinae</taxon>
        <taxon>Oryza</taxon>
    </lineage>
</organism>
<dbReference type="EnsemblPlants" id="OBART05G26990.1">
    <property type="protein sequence ID" value="OBART05G26990.1"/>
    <property type="gene ID" value="OBART05G26990"/>
</dbReference>